<organism evidence="2 3">
    <name type="scientific">Macrolepiota fuliginosa MF-IS2</name>
    <dbReference type="NCBI Taxonomy" id="1400762"/>
    <lineage>
        <taxon>Eukaryota</taxon>
        <taxon>Fungi</taxon>
        <taxon>Dikarya</taxon>
        <taxon>Basidiomycota</taxon>
        <taxon>Agaricomycotina</taxon>
        <taxon>Agaricomycetes</taxon>
        <taxon>Agaricomycetidae</taxon>
        <taxon>Agaricales</taxon>
        <taxon>Agaricineae</taxon>
        <taxon>Agaricaceae</taxon>
        <taxon>Macrolepiota</taxon>
    </lineage>
</organism>
<evidence type="ECO:0000313" key="2">
    <source>
        <dbReference type="EMBL" id="KAF9451439.1"/>
    </source>
</evidence>
<dbReference type="EMBL" id="MU151085">
    <property type="protein sequence ID" value="KAF9451439.1"/>
    <property type="molecule type" value="Genomic_DNA"/>
</dbReference>
<dbReference type="Proteomes" id="UP000807342">
    <property type="component" value="Unassembled WGS sequence"/>
</dbReference>
<dbReference type="AlphaFoldDB" id="A0A9P5XJC0"/>
<gene>
    <name evidence="2" type="ORF">P691DRAFT_757271</name>
</gene>
<feature type="domain" description="DUF6533" evidence="1">
    <location>
        <begin position="24"/>
        <end position="50"/>
    </location>
</feature>
<keyword evidence="3" id="KW-1185">Reference proteome</keyword>
<dbReference type="Pfam" id="PF20151">
    <property type="entry name" value="DUF6533"/>
    <property type="match status" value="1"/>
</dbReference>
<evidence type="ECO:0000313" key="3">
    <source>
        <dbReference type="Proteomes" id="UP000807342"/>
    </source>
</evidence>
<dbReference type="InterPro" id="IPR045340">
    <property type="entry name" value="DUF6533"/>
</dbReference>
<reference evidence="2" key="1">
    <citation type="submission" date="2020-11" db="EMBL/GenBank/DDBJ databases">
        <authorList>
            <consortium name="DOE Joint Genome Institute"/>
            <person name="Ahrendt S."/>
            <person name="Riley R."/>
            <person name="Andreopoulos W."/>
            <person name="Labutti K."/>
            <person name="Pangilinan J."/>
            <person name="Ruiz-Duenas F.J."/>
            <person name="Barrasa J.M."/>
            <person name="Sanchez-Garcia M."/>
            <person name="Camarero S."/>
            <person name="Miyauchi S."/>
            <person name="Serrano A."/>
            <person name="Linde D."/>
            <person name="Babiker R."/>
            <person name="Drula E."/>
            <person name="Ayuso-Fernandez I."/>
            <person name="Pacheco R."/>
            <person name="Padilla G."/>
            <person name="Ferreira P."/>
            <person name="Barriuso J."/>
            <person name="Kellner H."/>
            <person name="Castanera R."/>
            <person name="Alfaro M."/>
            <person name="Ramirez L."/>
            <person name="Pisabarro A.G."/>
            <person name="Kuo A."/>
            <person name="Tritt A."/>
            <person name="Lipzen A."/>
            <person name="He G."/>
            <person name="Yan M."/>
            <person name="Ng V."/>
            <person name="Cullen D."/>
            <person name="Martin F."/>
            <person name="Rosso M.-N."/>
            <person name="Henrissat B."/>
            <person name="Hibbett D."/>
            <person name="Martinez A.T."/>
            <person name="Grigoriev I.V."/>
        </authorList>
    </citation>
    <scope>NUCLEOTIDE SEQUENCE</scope>
    <source>
        <strain evidence="2">MF-IS2</strain>
    </source>
</reference>
<dbReference type="OrthoDB" id="3349377at2759"/>
<evidence type="ECO:0000259" key="1">
    <source>
        <dbReference type="Pfam" id="PF20151"/>
    </source>
</evidence>
<accession>A0A9P5XJC0</accession>
<name>A0A9P5XJC0_9AGAR</name>
<protein>
    <recommendedName>
        <fullName evidence="1">DUF6533 domain-containing protein</fullName>
    </recommendedName>
</protein>
<comment type="caution">
    <text evidence="2">The sequence shown here is derived from an EMBL/GenBank/DDBJ whole genome shotgun (WGS) entry which is preliminary data.</text>
</comment>
<proteinExistence type="predicted"/>
<sequence length="62" mass="7177">MQPDSSEKAELVITAVKVVYLQHYCQLAGSVITFYDHFLNFNKELELVWVSEPLPPHIRQCT</sequence>